<comment type="pathway">
    <text evidence="9 13">Amino-acid biosynthesis; L-lysine biosynthesis via DAP pathway; (S)-tetrahydrodipicolinate from L-aspartate: step 4/4.</text>
</comment>
<evidence type="ECO:0000256" key="2">
    <source>
        <dbReference type="ARBA" id="ARBA00022490"/>
    </source>
</evidence>
<dbReference type="SUPFAM" id="SSF55347">
    <property type="entry name" value="Glyceraldehyde-3-phosphate dehydrogenase-like, C-terminal domain"/>
    <property type="match status" value="1"/>
</dbReference>
<dbReference type="InterPro" id="IPR000846">
    <property type="entry name" value="DapB_N"/>
</dbReference>
<dbReference type="InterPro" id="IPR023940">
    <property type="entry name" value="DHDPR_bac"/>
</dbReference>
<evidence type="ECO:0000256" key="13">
    <source>
        <dbReference type="HAMAP-Rule" id="MF_00102"/>
    </source>
</evidence>
<dbReference type="SUPFAM" id="SSF51735">
    <property type="entry name" value="NAD(P)-binding Rossmann-fold domains"/>
    <property type="match status" value="1"/>
</dbReference>
<dbReference type="EC" id="1.17.1.8" evidence="10 13"/>
<evidence type="ECO:0000313" key="17">
    <source>
        <dbReference type="Proteomes" id="UP000269591"/>
    </source>
</evidence>
<dbReference type="AlphaFoldDB" id="A0A3N0AWT2"/>
<comment type="catalytic activity">
    <reaction evidence="12 13">
        <text>(S)-2,3,4,5-tetrahydrodipicolinate + NAD(+) + H2O = (2S,4S)-4-hydroxy-2,3,4,5-tetrahydrodipicolinate + NADH + H(+)</text>
        <dbReference type="Rhea" id="RHEA:35323"/>
        <dbReference type="ChEBI" id="CHEBI:15377"/>
        <dbReference type="ChEBI" id="CHEBI:15378"/>
        <dbReference type="ChEBI" id="CHEBI:16845"/>
        <dbReference type="ChEBI" id="CHEBI:57540"/>
        <dbReference type="ChEBI" id="CHEBI:57945"/>
        <dbReference type="ChEBI" id="CHEBI:67139"/>
        <dbReference type="EC" id="1.17.1.8"/>
    </reaction>
</comment>
<feature type="active site" description="Proton donor/acceptor" evidence="13">
    <location>
        <position position="132"/>
    </location>
</feature>
<feature type="active site" description="Proton donor" evidence="13">
    <location>
        <position position="136"/>
    </location>
</feature>
<evidence type="ECO:0000259" key="14">
    <source>
        <dbReference type="Pfam" id="PF01113"/>
    </source>
</evidence>
<comment type="similarity">
    <text evidence="1 13">Belongs to the DapB family.</text>
</comment>
<dbReference type="GO" id="GO:0009089">
    <property type="term" value="P:lysine biosynthetic process via diaminopimelate"/>
    <property type="evidence" value="ECO:0007669"/>
    <property type="project" value="UniProtKB-UniRule"/>
</dbReference>
<dbReference type="InterPro" id="IPR036291">
    <property type="entry name" value="NAD(P)-bd_dom_sf"/>
</dbReference>
<comment type="caution">
    <text evidence="13">Lacks conserved residue(s) required for the propagation of feature annotation.</text>
</comment>
<dbReference type="OrthoDB" id="9790352at2"/>
<proteinExistence type="inferred from homology"/>
<dbReference type="GO" id="GO:0005829">
    <property type="term" value="C:cytosol"/>
    <property type="evidence" value="ECO:0007669"/>
    <property type="project" value="TreeGrafter"/>
</dbReference>
<keyword evidence="5 13" id="KW-0220">Diaminopimelate biosynthesis</keyword>
<keyword evidence="8 13" id="KW-0457">Lysine biosynthesis</keyword>
<dbReference type="Gene3D" id="3.40.50.720">
    <property type="entry name" value="NAD(P)-binding Rossmann-like Domain"/>
    <property type="match status" value="1"/>
</dbReference>
<comment type="function">
    <text evidence="13">Catalyzes the conversion of 4-hydroxy-tetrahydrodipicolinate (HTPA) to tetrahydrodipicolinate.</text>
</comment>
<comment type="subcellular location">
    <subcellularLocation>
        <location evidence="13">Cytoplasm</location>
    </subcellularLocation>
</comment>
<dbReference type="RefSeq" id="WP_123209189.1">
    <property type="nucleotide sequence ID" value="NZ_JBHTHO010000017.1"/>
</dbReference>
<dbReference type="InterPro" id="IPR022663">
    <property type="entry name" value="DapB_C"/>
</dbReference>
<gene>
    <name evidence="13 16" type="primary">dapB</name>
    <name evidence="16" type="ORF">DMP06_07860</name>
</gene>
<dbReference type="GO" id="GO:0019877">
    <property type="term" value="P:diaminopimelate biosynthetic process"/>
    <property type="evidence" value="ECO:0007669"/>
    <property type="project" value="UniProtKB-UniRule"/>
</dbReference>
<feature type="binding site" evidence="13">
    <location>
        <begin position="142"/>
        <end position="143"/>
    </location>
    <ligand>
        <name>(S)-2,3,4,5-tetrahydrodipicolinate</name>
        <dbReference type="ChEBI" id="CHEBI:16845"/>
    </ligand>
</feature>
<feature type="domain" description="Dihydrodipicolinate reductase C-terminal" evidence="15">
    <location>
        <begin position="106"/>
        <end position="236"/>
    </location>
</feature>
<evidence type="ECO:0000256" key="6">
    <source>
        <dbReference type="ARBA" id="ARBA00023002"/>
    </source>
</evidence>
<feature type="domain" description="Dihydrodipicolinate reductase N-terminal" evidence="14">
    <location>
        <begin position="2"/>
        <end position="103"/>
    </location>
</feature>
<dbReference type="Gene3D" id="3.30.360.10">
    <property type="entry name" value="Dihydrodipicolinate Reductase, domain 2"/>
    <property type="match status" value="1"/>
</dbReference>
<evidence type="ECO:0000256" key="7">
    <source>
        <dbReference type="ARBA" id="ARBA00023027"/>
    </source>
</evidence>
<dbReference type="Pfam" id="PF01113">
    <property type="entry name" value="DapB_N"/>
    <property type="match status" value="1"/>
</dbReference>
<dbReference type="GO" id="GO:0016726">
    <property type="term" value="F:oxidoreductase activity, acting on CH or CH2 groups, NAD or NADP as acceptor"/>
    <property type="evidence" value="ECO:0007669"/>
    <property type="project" value="UniProtKB-UniRule"/>
</dbReference>
<keyword evidence="6 13" id="KW-0560">Oxidoreductase</keyword>
<dbReference type="GO" id="GO:0008839">
    <property type="term" value="F:4-hydroxy-tetrahydrodipicolinate reductase"/>
    <property type="evidence" value="ECO:0007669"/>
    <property type="project" value="UniProtKB-UniRule"/>
</dbReference>
<dbReference type="GO" id="GO:0050661">
    <property type="term" value="F:NADP binding"/>
    <property type="evidence" value="ECO:0007669"/>
    <property type="project" value="UniProtKB-UniRule"/>
</dbReference>
<dbReference type="InterPro" id="IPR022664">
    <property type="entry name" value="DapB_N_CS"/>
</dbReference>
<evidence type="ECO:0000256" key="11">
    <source>
        <dbReference type="ARBA" id="ARBA00049080"/>
    </source>
</evidence>
<dbReference type="GO" id="GO:0051287">
    <property type="term" value="F:NAD binding"/>
    <property type="evidence" value="ECO:0007669"/>
    <property type="project" value="UniProtKB-UniRule"/>
</dbReference>
<dbReference type="CDD" id="cd02274">
    <property type="entry name" value="DHDPR_N"/>
    <property type="match status" value="1"/>
</dbReference>
<accession>A0A3N0AWT2</accession>
<comment type="subunit">
    <text evidence="13">Homotetramer.</text>
</comment>
<sequence>MINVLVIGDGRMGTIVRELVEADPDMELAGVIGSGNREDLLEAAPAVAVAIDFSHKSMFDLVEAYVKRTHAALVSGTTGYDDDEMARLRSLGDLAPVIHAANYSLGVAVLKRLAAEAAQALEGWDIEIVETHHNQKVDAPSGTANLLLKAVDPDGACEVAHGREGFTGVRPAKQIGMHALRGGTVAGVHDVHFFGQDEEVTLSHRTTSRRIFATGAHAAAKKLVSKKPGFYTFDQLMFE</sequence>
<evidence type="ECO:0000256" key="5">
    <source>
        <dbReference type="ARBA" id="ARBA00022915"/>
    </source>
</evidence>
<dbReference type="Pfam" id="PF05173">
    <property type="entry name" value="DapB_C"/>
    <property type="match status" value="1"/>
</dbReference>
<dbReference type="NCBIfam" id="TIGR00036">
    <property type="entry name" value="dapB"/>
    <property type="match status" value="1"/>
</dbReference>
<keyword evidence="17" id="KW-1185">Reference proteome</keyword>
<reference evidence="17" key="1">
    <citation type="submission" date="2018-05" db="EMBL/GenBank/DDBJ databases">
        <title>Genome Sequencing of selected type strains of the family Eggerthellaceae.</title>
        <authorList>
            <person name="Danylec N."/>
            <person name="Stoll D.A."/>
            <person name="Doetsch A."/>
            <person name="Huch M."/>
        </authorList>
    </citation>
    <scope>NUCLEOTIDE SEQUENCE [LARGE SCALE GENOMIC DNA]</scope>
    <source>
        <strain evidence="17">DSM 24851</strain>
    </source>
</reference>
<organism evidence="16 17">
    <name type="scientific">Slackia equolifaciens</name>
    <dbReference type="NCBI Taxonomy" id="498718"/>
    <lineage>
        <taxon>Bacteria</taxon>
        <taxon>Bacillati</taxon>
        <taxon>Actinomycetota</taxon>
        <taxon>Coriobacteriia</taxon>
        <taxon>Eggerthellales</taxon>
        <taxon>Eggerthellaceae</taxon>
        <taxon>Slackia</taxon>
    </lineage>
</organism>
<keyword evidence="7 13" id="KW-0520">NAD</keyword>
<evidence type="ECO:0000256" key="3">
    <source>
        <dbReference type="ARBA" id="ARBA00022605"/>
    </source>
</evidence>
<protein>
    <recommendedName>
        <fullName evidence="10 13">4-hydroxy-tetrahydrodipicolinate reductase</fullName>
        <shortName evidence="13">HTPA reductase</shortName>
        <ecNumber evidence="10 13">1.17.1.8</ecNumber>
    </recommendedName>
</protein>
<keyword evidence="4 13" id="KW-0521">NADP</keyword>
<keyword evidence="2 13" id="KW-0963">Cytoplasm</keyword>
<evidence type="ECO:0000256" key="4">
    <source>
        <dbReference type="ARBA" id="ARBA00022857"/>
    </source>
</evidence>
<dbReference type="Proteomes" id="UP000269591">
    <property type="component" value="Unassembled WGS sequence"/>
</dbReference>
<evidence type="ECO:0000256" key="8">
    <source>
        <dbReference type="ARBA" id="ARBA00023154"/>
    </source>
</evidence>
<evidence type="ECO:0000313" key="16">
    <source>
        <dbReference type="EMBL" id="RNL39034.1"/>
    </source>
</evidence>
<evidence type="ECO:0000256" key="12">
    <source>
        <dbReference type="ARBA" id="ARBA00049396"/>
    </source>
</evidence>
<feature type="binding site" evidence="13">
    <location>
        <position position="133"/>
    </location>
    <ligand>
        <name>(S)-2,3,4,5-tetrahydrodipicolinate</name>
        <dbReference type="ChEBI" id="CHEBI:16845"/>
    </ligand>
</feature>
<evidence type="ECO:0000256" key="1">
    <source>
        <dbReference type="ARBA" id="ARBA00006642"/>
    </source>
</evidence>
<keyword evidence="3 13" id="KW-0028">Amino-acid biosynthesis</keyword>
<feature type="binding site" evidence="13">
    <location>
        <begin position="76"/>
        <end position="78"/>
    </location>
    <ligand>
        <name>NAD(+)</name>
        <dbReference type="ChEBI" id="CHEBI:57540"/>
    </ligand>
</feature>
<dbReference type="PANTHER" id="PTHR20836">
    <property type="entry name" value="DIHYDRODIPICOLINATE REDUCTASE"/>
    <property type="match status" value="1"/>
</dbReference>
<dbReference type="EMBL" id="QIBX01000014">
    <property type="protein sequence ID" value="RNL39034.1"/>
    <property type="molecule type" value="Genomic_DNA"/>
</dbReference>
<evidence type="ECO:0000256" key="10">
    <source>
        <dbReference type="ARBA" id="ARBA00038983"/>
    </source>
</evidence>
<dbReference type="PANTHER" id="PTHR20836:SF0">
    <property type="entry name" value="4-HYDROXY-TETRAHYDRODIPICOLINATE REDUCTASE 1, CHLOROPLASTIC-RELATED"/>
    <property type="match status" value="1"/>
</dbReference>
<comment type="caution">
    <text evidence="13">Was originally thought to be a dihydrodipicolinate reductase (DHDPR), catalyzing the conversion of dihydrodipicolinate to tetrahydrodipicolinate. However, it was shown in E.coli that the substrate of the enzymatic reaction is not dihydrodipicolinate (DHDP) but in fact (2S,4S)-4-hydroxy-2,3,4,5-tetrahydrodipicolinic acid (HTPA), the product released by the DapA-catalyzed reaction.</text>
</comment>
<name>A0A3N0AWT2_9ACTN</name>
<dbReference type="UniPathway" id="UPA00034">
    <property type="reaction ID" value="UER00018"/>
</dbReference>
<comment type="catalytic activity">
    <reaction evidence="11 13">
        <text>(S)-2,3,4,5-tetrahydrodipicolinate + NADP(+) + H2O = (2S,4S)-4-hydroxy-2,3,4,5-tetrahydrodipicolinate + NADPH + H(+)</text>
        <dbReference type="Rhea" id="RHEA:35331"/>
        <dbReference type="ChEBI" id="CHEBI:15377"/>
        <dbReference type="ChEBI" id="CHEBI:15378"/>
        <dbReference type="ChEBI" id="CHEBI:16845"/>
        <dbReference type="ChEBI" id="CHEBI:57783"/>
        <dbReference type="ChEBI" id="CHEBI:58349"/>
        <dbReference type="ChEBI" id="CHEBI:67139"/>
        <dbReference type="EC" id="1.17.1.8"/>
    </reaction>
</comment>
<dbReference type="HAMAP" id="MF_00102">
    <property type="entry name" value="DapB"/>
    <property type="match status" value="1"/>
</dbReference>
<evidence type="ECO:0000256" key="9">
    <source>
        <dbReference type="ARBA" id="ARBA00037922"/>
    </source>
</evidence>
<dbReference type="PROSITE" id="PS01298">
    <property type="entry name" value="DAPB"/>
    <property type="match status" value="1"/>
</dbReference>
<feature type="binding site" evidence="13">
    <location>
        <begin position="100"/>
        <end position="103"/>
    </location>
    <ligand>
        <name>NAD(+)</name>
        <dbReference type="ChEBI" id="CHEBI:57540"/>
    </ligand>
</feature>
<dbReference type="PIRSF" id="PIRSF000161">
    <property type="entry name" value="DHPR"/>
    <property type="match status" value="1"/>
</dbReference>
<feature type="binding site" evidence="13">
    <location>
        <position position="37"/>
    </location>
    <ligand>
        <name>NADP(+)</name>
        <dbReference type="ChEBI" id="CHEBI:58349"/>
    </ligand>
</feature>
<evidence type="ECO:0000259" key="15">
    <source>
        <dbReference type="Pfam" id="PF05173"/>
    </source>
</evidence>
<comment type="caution">
    <text evidence="16">The sequence shown here is derived from an EMBL/GenBank/DDBJ whole genome shotgun (WGS) entry which is preliminary data.</text>
</comment>